<dbReference type="SUPFAM" id="SSF55486">
    <property type="entry name" value="Metalloproteases ('zincins'), catalytic domain"/>
    <property type="match status" value="1"/>
</dbReference>
<evidence type="ECO:0000256" key="1">
    <source>
        <dbReference type="SAM" id="SignalP"/>
    </source>
</evidence>
<name>A0A9X1V3Y3_9FLAO</name>
<proteinExistence type="predicted"/>
<dbReference type="PROSITE" id="PS51257">
    <property type="entry name" value="PROKAR_LIPOPROTEIN"/>
    <property type="match status" value="1"/>
</dbReference>
<gene>
    <name evidence="2" type="ORF">ML462_09695</name>
</gene>
<feature type="signal peptide" evidence="1">
    <location>
        <begin position="1"/>
        <end position="24"/>
    </location>
</feature>
<dbReference type="Proteomes" id="UP001139226">
    <property type="component" value="Unassembled WGS sequence"/>
</dbReference>
<evidence type="ECO:0000313" key="2">
    <source>
        <dbReference type="EMBL" id="MCH4823445.1"/>
    </source>
</evidence>
<evidence type="ECO:0000313" key="3">
    <source>
        <dbReference type="Proteomes" id="UP001139226"/>
    </source>
</evidence>
<feature type="chain" id="PRO_5040761222" description="Membrane metalloprotease" evidence="1">
    <location>
        <begin position="25"/>
        <end position="256"/>
    </location>
</feature>
<sequence>MIRFNRFFLLIVSLVFVISCSTETSDNPTDKRAPNLKVTGSSGSDLLSDMEYTSMNIEVVYAEGFRPTDEAINQFRSFLEARTFKPDGIKINLRSTESSNRSPFDEEDIKAVENETRTLYNVGDEIAVWIYFADGEKDEEKENTITLGSAFRNTSIIVYGKTIRDFSNRSGAPDRAVIEAATLNHEFGHLFGLVNLGTPPVTDHEDQENKGHCAVEGCLMRASIEFGNGVLDVIEGSEIPGLEDACIGDLQSIGGK</sequence>
<keyword evidence="3" id="KW-1185">Reference proteome</keyword>
<dbReference type="EMBL" id="JAKVTV010000003">
    <property type="protein sequence ID" value="MCH4823445.1"/>
    <property type="molecule type" value="Genomic_DNA"/>
</dbReference>
<dbReference type="RefSeq" id="WP_240713620.1">
    <property type="nucleotide sequence ID" value="NZ_JAKVTV010000003.1"/>
</dbReference>
<evidence type="ECO:0008006" key="4">
    <source>
        <dbReference type="Google" id="ProtNLM"/>
    </source>
</evidence>
<keyword evidence="1" id="KW-0732">Signal</keyword>
<reference evidence="2" key="1">
    <citation type="submission" date="2022-03" db="EMBL/GenBank/DDBJ databases">
        <title>Gramella crocea sp. nov., isolated from activated sludge of a seafood processing plant.</title>
        <authorList>
            <person name="Zhang X."/>
        </authorList>
    </citation>
    <scope>NUCLEOTIDE SEQUENCE</scope>
    <source>
        <strain evidence="2">YJ019</strain>
    </source>
</reference>
<dbReference type="AlphaFoldDB" id="A0A9X1V3Y3"/>
<organism evidence="2 3">
    <name type="scientific">Christiangramia lutea</name>
    <dbReference type="NCBI Taxonomy" id="1607951"/>
    <lineage>
        <taxon>Bacteria</taxon>
        <taxon>Pseudomonadati</taxon>
        <taxon>Bacteroidota</taxon>
        <taxon>Flavobacteriia</taxon>
        <taxon>Flavobacteriales</taxon>
        <taxon>Flavobacteriaceae</taxon>
        <taxon>Christiangramia</taxon>
    </lineage>
</organism>
<protein>
    <recommendedName>
        <fullName evidence="4">Membrane metalloprotease</fullName>
    </recommendedName>
</protein>
<accession>A0A9X1V3Y3</accession>
<comment type="caution">
    <text evidence="2">The sequence shown here is derived from an EMBL/GenBank/DDBJ whole genome shotgun (WGS) entry which is preliminary data.</text>
</comment>